<evidence type="ECO:0000313" key="2">
    <source>
        <dbReference type="Proteomes" id="UP000077266"/>
    </source>
</evidence>
<keyword evidence="2" id="KW-1185">Reference proteome</keyword>
<dbReference type="Proteomes" id="UP000077266">
    <property type="component" value="Unassembled WGS sequence"/>
</dbReference>
<dbReference type="OrthoDB" id="3229882at2759"/>
<proteinExistence type="predicted"/>
<name>A0A165LXH4_EXIGL</name>
<feature type="non-terminal residue" evidence="1">
    <location>
        <position position="1"/>
    </location>
</feature>
<sequence>LLLWIKGALSPEMIRTRLLDPESSFQQKMIAYLDDCHQGHFENSSLSETLDRVRVKSNQKHYLKPTQILPTAPPLDGPVEAKANWWSTMQHETNDILLRANVHNCDSRCKLKGTEKCKSRFPRPITEATHVDETGYVTVRHDEPMLNTINPMMTFLLRCNTDVTSLLTGTSLKAVIAYTTDYITKVGLKTPTMFDLIR</sequence>
<feature type="non-terminal residue" evidence="1">
    <location>
        <position position="198"/>
    </location>
</feature>
<evidence type="ECO:0000313" key="1">
    <source>
        <dbReference type="EMBL" id="KZV98466.1"/>
    </source>
</evidence>
<dbReference type="AlphaFoldDB" id="A0A165LXH4"/>
<organism evidence="1 2">
    <name type="scientific">Exidia glandulosa HHB12029</name>
    <dbReference type="NCBI Taxonomy" id="1314781"/>
    <lineage>
        <taxon>Eukaryota</taxon>
        <taxon>Fungi</taxon>
        <taxon>Dikarya</taxon>
        <taxon>Basidiomycota</taxon>
        <taxon>Agaricomycotina</taxon>
        <taxon>Agaricomycetes</taxon>
        <taxon>Auriculariales</taxon>
        <taxon>Exidiaceae</taxon>
        <taxon>Exidia</taxon>
    </lineage>
</organism>
<protein>
    <submittedName>
        <fullName evidence="1">Uncharacterized protein</fullName>
    </submittedName>
</protein>
<dbReference type="EMBL" id="KV425918">
    <property type="protein sequence ID" value="KZV98466.1"/>
    <property type="molecule type" value="Genomic_DNA"/>
</dbReference>
<gene>
    <name evidence="1" type="ORF">EXIGLDRAFT_586861</name>
</gene>
<reference evidence="1 2" key="1">
    <citation type="journal article" date="2016" name="Mol. Biol. Evol.">
        <title>Comparative Genomics of Early-Diverging Mushroom-Forming Fungi Provides Insights into the Origins of Lignocellulose Decay Capabilities.</title>
        <authorList>
            <person name="Nagy L.G."/>
            <person name="Riley R."/>
            <person name="Tritt A."/>
            <person name="Adam C."/>
            <person name="Daum C."/>
            <person name="Floudas D."/>
            <person name="Sun H."/>
            <person name="Yadav J.S."/>
            <person name="Pangilinan J."/>
            <person name="Larsson K.H."/>
            <person name="Matsuura K."/>
            <person name="Barry K."/>
            <person name="Labutti K."/>
            <person name="Kuo R."/>
            <person name="Ohm R.A."/>
            <person name="Bhattacharya S.S."/>
            <person name="Shirouzu T."/>
            <person name="Yoshinaga Y."/>
            <person name="Martin F.M."/>
            <person name="Grigoriev I.V."/>
            <person name="Hibbett D.S."/>
        </authorList>
    </citation>
    <scope>NUCLEOTIDE SEQUENCE [LARGE SCALE GENOMIC DNA]</scope>
    <source>
        <strain evidence="1 2">HHB12029</strain>
    </source>
</reference>
<dbReference type="InParanoid" id="A0A165LXH4"/>
<accession>A0A165LXH4</accession>